<name>A0A498IXL4_MALDO</name>
<keyword evidence="1" id="KW-0723">Serine/threonine-protein kinase</keyword>
<proteinExistence type="predicted"/>
<dbReference type="Proteomes" id="UP000290289">
    <property type="component" value="Chromosome 10"/>
</dbReference>
<reference evidence="8 9" key="1">
    <citation type="submission" date="2018-10" db="EMBL/GenBank/DDBJ databases">
        <title>A high-quality apple genome assembly.</title>
        <authorList>
            <person name="Hu J."/>
        </authorList>
    </citation>
    <scope>NUCLEOTIDE SEQUENCE [LARGE SCALE GENOMIC DNA]</scope>
    <source>
        <strain evidence="9">cv. HFTH1</strain>
        <tissue evidence="8">Young leaf</tissue>
    </source>
</reference>
<keyword evidence="4" id="KW-0418">Kinase</keyword>
<dbReference type="AlphaFoldDB" id="A0A498IXL4"/>
<keyword evidence="2" id="KW-0808">Transferase</keyword>
<dbReference type="PANTHER" id="PTHR27002:SF981">
    <property type="entry name" value="NON-SPECIFIC SERINE_THREONINE PROTEIN KINASE"/>
    <property type="match status" value="1"/>
</dbReference>
<evidence type="ECO:0000256" key="1">
    <source>
        <dbReference type="ARBA" id="ARBA00022527"/>
    </source>
</evidence>
<keyword evidence="6" id="KW-0812">Transmembrane</keyword>
<comment type="caution">
    <text evidence="8">The sequence shown here is derived from an EMBL/GenBank/DDBJ whole genome shotgun (WGS) entry which is preliminary data.</text>
</comment>
<evidence type="ECO:0000256" key="5">
    <source>
        <dbReference type="ARBA" id="ARBA00022840"/>
    </source>
</evidence>
<protein>
    <recommendedName>
        <fullName evidence="7">Protein kinase domain-containing protein</fullName>
    </recommendedName>
</protein>
<dbReference type="SUPFAM" id="SSF56112">
    <property type="entry name" value="Protein kinase-like (PK-like)"/>
    <property type="match status" value="1"/>
</dbReference>
<dbReference type="GO" id="GO:0005524">
    <property type="term" value="F:ATP binding"/>
    <property type="evidence" value="ECO:0007669"/>
    <property type="project" value="UniProtKB-KW"/>
</dbReference>
<keyword evidence="9" id="KW-1185">Reference proteome</keyword>
<keyword evidence="6" id="KW-0472">Membrane</keyword>
<dbReference type="InterPro" id="IPR011009">
    <property type="entry name" value="Kinase-like_dom_sf"/>
</dbReference>
<dbReference type="GO" id="GO:0005886">
    <property type="term" value="C:plasma membrane"/>
    <property type="evidence" value="ECO:0007669"/>
    <property type="project" value="TreeGrafter"/>
</dbReference>
<keyword evidence="6" id="KW-1133">Transmembrane helix</keyword>
<dbReference type="EMBL" id="RDQH01000336">
    <property type="protein sequence ID" value="RXH86203.1"/>
    <property type="molecule type" value="Genomic_DNA"/>
</dbReference>
<sequence length="148" mass="16237">MHPNCPAYVCKSMPLTGQQCMSAVFLMLGNAEAAPSPKQRAFLLKRRDNSGDPSPTQFANGSVISKKGSAIGKKARLATSLVSALVFLVLVFLLCWLVRRKRQGVLYLHQDSRLKASHKDLKASNVLLDSTMKPNILDFGLAKMYGED</sequence>
<evidence type="ECO:0000256" key="2">
    <source>
        <dbReference type="ARBA" id="ARBA00022679"/>
    </source>
</evidence>
<evidence type="ECO:0000256" key="6">
    <source>
        <dbReference type="SAM" id="Phobius"/>
    </source>
</evidence>
<dbReference type="InterPro" id="IPR000719">
    <property type="entry name" value="Prot_kinase_dom"/>
</dbReference>
<dbReference type="PANTHER" id="PTHR27002">
    <property type="entry name" value="RECEPTOR-LIKE SERINE/THREONINE-PROTEIN KINASE SD1-8"/>
    <property type="match status" value="1"/>
</dbReference>
<keyword evidence="3" id="KW-0547">Nucleotide-binding</keyword>
<gene>
    <name evidence="8" type="ORF">DVH24_017256</name>
</gene>
<evidence type="ECO:0000256" key="3">
    <source>
        <dbReference type="ARBA" id="ARBA00022741"/>
    </source>
</evidence>
<feature type="transmembrane region" description="Helical" evidence="6">
    <location>
        <begin position="77"/>
        <end position="98"/>
    </location>
</feature>
<dbReference type="PROSITE" id="PS50011">
    <property type="entry name" value="PROTEIN_KINASE_DOM"/>
    <property type="match status" value="1"/>
</dbReference>
<evidence type="ECO:0000256" key="4">
    <source>
        <dbReference type="ARBA" id="ARBA00022777"/>
    </source>
</evidence>
<dbReference type="GO" id="GO:0004674">
    <property type="term" value="F:protein serine/threonine kinase activity"/>
    <property type="evidence" value="ECO:0007669"/>
    <property type="project" value="UniProtKB-KW"/>
</dbReference>
<dbReference type="Gene3D" id="1.10.510.10">
    <property type="entry name" value="Transferase(Phosphotransferase) domain 1"/>
    <property type="match status" value="1"/>
</dbReference>
<evidence type="ECO:0000313" key="9">
    <source>
        <dbReference type="Proteomes" id="UP000290289"/>
    </source>
</evidence>
<evidence type="ECO:0000259" key="7">
    <source>
        <dbReference type="PROSITE" id="PS50011"/>
    </source>
</evidence>
<feature type="domain" description="Protein kinase" evidence="7">
    <location>
        <begin position="1"/>
        <end position="148"/>
    </location>
</feature>
<keyword evidence="5" id="KW-0067">ATP-binding</keyword>
<accession>A0A498IXL4</accession>
<evidence type="ECO:0000313" key="8">
    <source>
        <dbReference type="EMBL" id="RXH86203.1"/>
    </source>
</evidence>
<organism evidence="8 9">
    <name type="scientific">Malus domestica</name>
    <name type="common">Apple</name>
    <name type="synonym">Pyrus malus</name>
    <dbReference type="NCBI Taxonomy" id="3750"/>
    <lineage>
        <taxon>Eukaryota</taxon>
        <taxon>Viridiplantae</taxon>
        <taxon>Streptophyta</taxon>
        <taxon>Embryophyta</taxon>
        <taxon>Tracheophyta</taxon>
        <taxon>Spermatophyta</taxon>
        <taxon>Magnoliopsida</taxon>
        <taxon>eudicotyledons</taxon>
        <taxon>Gunneridae</taxon>
        <taxon>Pentapetalae</taxon>
        <taxon>rosids</taxon>
        <taxon>fabids</taxon>
        <taxon>Rosales</taxon>
        <taxon>Rosaceae</taxon>
        <taxon>Amygdaloideae</taxon>
        <taxon>Maleae</taxon>
        <taxon>Malus</taxon>
    </lineage>
</organism>